<organism evidence="1 2">
    <name type="scientific">Rhizobium grahamii CCGE 502</name>
    <dbReference type="NCBI Taxonomy" id="990285"/>
    <lineage>
        <taxon>Bacteria</taxon>
        <taxon>Pseudomonadati</taxon>
        <taxon>Pseudomonadota</taxon>
        <taxon>Alphaproteobacteria</taxon>
        <taxon>Hyphomicrobiales</taxon>
        <taxon>Rhizobiaceae</taxon>
        <taxon>Rhizobium/Agrobacterium group</taxon>
        <taxon>Rhizobium</taxon>
    </lineage>
</organism>
<dbReference type="AlphaFoldDB" id="S3IMH3"/>
<dbReference type="InterPro" id="IPR027417">
    <property type="entry name" value="P-loop_NTPase"/>
</dbReference>
<name>S3IMH3_9HYPH</name>
<sequence>MRVHGSVSLSRYGRLSDEQKTAIERVAGPERIAMIGYAGAGKTTISDQSSRR</sequence>
<comment type="caution">
    <text evidence="1">The sequence shown here is derived from an EMBL/GenBank/DDBJ whole genome shotgun (WGS) entry which is preliminary data.</text>
</comment>
<keyword evidence="2" id="KW-1185">Reference proteome</keyword>
<reference evidence="1 2" key="1">
    <citation type="journal article" date="2012" name="J. Bacteriol.">
        <title>Genome sequence of Rhizobium grahamii CCGE502, a broad-host-range symbiont with low nodulation competitiveness in Phaseolus vulgaris.</title>
        <authorList>
            <person name="Althabegoiti M.J."/>
            <person name="Lozano L."/>
            <person name="Torres-Tejerizo G."/>
            <person name="Ormeno-Orrillo E."/>
            <person name="Rogel M.A."/>
            <person name="Gonzalez V."/>
            <person name="Martinez-Romero E."/>
        </authorList>
    </citation>
    <scope>NUCLEOTIDE SEQUENCE [LARGE SCALE GENOMIC DNA]</scope>
    <source>
        <strain evidence="1 2">CCGE 502</strain>
    </source>
</reference>
<evidence type="ECO:0000313" key="2">
    <source>
        <dbReference type="Proteomes" id="UP000014411"/>
    </source>
</evidence>
<dbReference type="EMBL" id="AEYE02000003">
    <property type="protein sequence ID" value="EPE99913.1"/>
    <property type="molecule type" value="Genomic_DNA"/>
</dbReference>
<protein>
    <submittedName>
        <fullName evidence="1">Conjugal transfer protein TraA</fullName>
    </submittedName>
</protein>
<gene>
    <name evidence="1" type="ORF">RGCCGE502_01461</name>
</gene>
<dbReference type="HOGENOM" id="CLU_3084023_0_0_5"/>
<evidence type="ECO:0000313" key="1">
    <source>
        <dbReference type="EMBL" id="EPE99913.1"/>
    </source>
</evidence>
<accession>S3IMH3</accession>
<dbReference type="SUPFAM" id="SSF52540">
    <property type="entry name" value="P-loop containing nucleoside triphosphate hydrolases"/>
    <property type="match status" value="1"/>
</dbReference>
<proteinExistence type="predicted"/>
<dbReference type="Proteomes" id="UP000014411">
    <property type="component" value="Unassembled WGS sequence"/>
</dbReference>